<proteinExistence type="predicted"/>
<keyword evidence="2" id="KW-1185">Reference proteome</keyword>
<evidence type="ECO:0000313" key="1">
    <source>
        <dbReference type="EMBL" id="KAK5803826.1"/>
    </source>
</evidence>
<accession>A0ABR0NTQ0</accession>
<dbReference type="EMBL" id="JARKNE010000009">
    <property type="protein sequence ID" value="KAK5803826.1"/>
    <property type="molecule type" value="Genomic_DNA"/>
</dbReference>
<organism evidence="1 2">
    <name type="scientific">Gossypium arboreum</name>
    <name type="common">Tree cotton</name>
    <name type="synonym">Gossypium nanking</name>
    <dbReference type="NCBI Taxonomy" id="29729"/>
    <lineage>
        <taxon>Eukaryota</taxon>
        <taxon>Viridiplantae</taxon>
        <taxon>Streptophyta</taxon>
        <taxon>Embryophyta</taxon>
        <taxon>Tracheophyta</taxon>
        <taxon>Spermatophyta</taxon>
        <taxon>Magnoliopsida</taxon>
        <taxon>eudicotyledons</taxon>
        <taxon>Gunneridae</taxon>
        <taxon>Pentapetalae</taxon>
        <taxon>rosids</taxon>
        <taxon>malvids</taxon>
        <taxon>Malvales</taxon>
        <taxon>Malvaceae</taxon>
        <taxon>Malvoideae</taxon>
        <taxon>Gossypium</taxon>
    </lineage>
</organism>
<protein>
    <submittedName>
        <fullName evidence="1">Uncharacterized protein</fullName>
    </submittedName>
</protein>
<sequence length="215" mass="25282">MVIFLRRLFEVTYLEEAISTSFIDLLNFVYICVVEMFLDSRGVVDKGLEINNLQTYGSEPSIDLRVTRNVANDVFVKMMERWFRMLVCVILSYSGIDGRLLDFDYERCINWIEKTMRLLDRKAFEGFVTTLWNIWNSRNNALFWGNDEDAIVIWDRAKTLASDFRVHNFINEKMIPKTYCTQHWEKPPNCFPKVNIDAAVVDDMIGFGDIMHNCD</sequence>
<comment type="caution">
    <text evidence="1">The sequence shown here is derived from an EMBL/GenBank/DDBJ whole genome shotgun (WGS) entry which is preliminary data.</text>
</comment>
<name>A0ABR0NTQ0_GOSAR</name>
<evidence type="ECO:0000313" key="2">
    <source>
        <dbReference type="Proteomes" id="UP001358586"/>
    </source>
</evidence>
<gene>
    <name evidence="1" type="ORF">PVK06_031475</name>
</gene>
<reference evidence="1 2" key="1">
    <citation type="submission" date="2023-03" db="EMBL/GenBank/DDBJ databases">
        <title>WGS of Gossypium arboreum.</title>
        <authorList>
            <person name="Yu D."/>
        </authorList>
    </citation>
    <scope>NUCLEOTIDE SEQUENCE [LARGE SCALE GENOMIC DNA]</scope>
    <source>
        <tissue evidence="1">Leaf</tissue>
    </source>
</reference>
<dbReference type="Proteomes" id="UP001358586">
    <property type="component" value="Chromosome 9"/>
</dbReference>